<dbReference type="PANTHER" id="PTHR47331">
    <property type="entry name" value="PHD-TYPE DOMAIN-CONTAINING PROTEIN"/>
    <property type="match status" value="1"/>
</dbReference>
<feature type="domain" description="DUF5641" evidence="1">
    <location>
        <begin position="47"/>
        <end position="120"/>
    </location>
</feature>
<proteinExistence type="predicted"/>
<evidence type="ECO:0000313" key="2">
    <source>
        <dbReference type="EMBL" id="UYV74039.1"/>
    </source>
</evidence>
<evidence type="ECO:0000313" key="3">
    <source>
        <dbReference type="Proteomes" id="UP001235939"/>
    </source>
</evidence>
<dbReference type="Proteomes" id="UP001235939">
    <property type="component" value="Chromosome 11"/>
</dbReference>
<dbReference type="Pfam" id="PF18701">
    <property type="entry name" value="DUF5641"/>
    <property type="match status" value="1"/>
</dbReference>
<reference evidence="2 3" key="1">
    <citation type="submission" date="2022-01" db="EMBL/GenBank/DDBJ databases">
        <title>A chromosomal length assembly of Cordylochernes scorpioides.</title>
        <authorList>
            <person name="Zeh D."/>
            <person name="Zeh J."/>
        </authorList>
    </citation>
    <scope>NUCLEOTIDE SEQUENCE [LARGE SCALE GENOMIC DNA]</scope>
    <source>
        <strain evidence="2">IN4F17</strain>
        <tissue evidence="2">Whole Body</tissue>
    </source>
</reference>
<organism evidence="2 3">
    <name type="scientific">Cordylochernes scorpioides</name>
    <dbReference type="NCBI Taxonomy" id="51811"/>
    <lineage>
        <taxon>Eukaryota</taxon>
        <taxon>Metazoa</taxon>
        <taxon>Ecdysozoa</taxon>
        <taxon>Arthropoda</taxon>
        <taxon>Chelicerata</taxon>
        <taxon>Arachnida</taxon>
        <taxon>Pseudoscorpiones</taxon>
        <taxon>Cheliferoidea</taxon>
        <taxon>Chernetidae</taxon>
        <taxon>Cordylochernes</taxon>
    </lineage>
</organism>
<dbReference type="InterPro" id="IPR040676">
    <property type="entry name" value="DUF5641"/>
</dbReference>
<protein>
    <recommendedName>
        <fullName evidence="1">DUF5641 domain-containing protein</fullName>
    </recommendedName>
</protein>
<gene>
    <name evidence="2" type="ORF">LAZ67_11001924</name>
</gene>
<sequence length="125" mass="14567">MEVYSTRNAIFWRSLGSAYKVSKKVSVFNPELESPQAHDASNSPEILADRFWIKRTKDYIPKLPTRSKWRERTEPIRIGDPVFFVDEQHSRNMWKCGFISDVLLGKYEQVRMVKVTTKGGSKEVI</sequence>
<evidence type="ECO:0000259" key="1">
    <source>
        <dbReference type="Pfam" id="PF18701"/>
    </source>
</evidence>
<dbReference type="EMBL" id="CP092873">
    <property type="protein sequence ID" value="UYV74039.1"/>
    <property type="molecule type" value="Genomic_DNA"/>
</dbReference>
<accession>A0ABY6KYS8</accession>
<name>A0ABY6KYS8_9ARAC</name>
<keyword evidence="3" id="KW-1185">Reference proteome</keyword>